<keyword evidence="2" id="KW-1185">Reference proteome</keyword>
<gene>
    <name evidence="1" type="ORF">SAMN05421870_10484</name>
</gene>
<dbReference type="EMBL" id="FOGO01000004">
    <property type="protein sequence ID" value="SER76820.1"/>
    <property type="molecule type" value="Genomic_DNA"/>
</dbReference>
<protein>
    <submittedName>
        <fullName evidence="1">Uncharacterized protein</fullName>
    </submittedName>
</protein>
<dbReference type="Proteomes" id="UP000182841">
    <property type="component" value="Unassembled WGS sequence"/>
</dbReference>
<name>A0A1H9RVE6_9ACTN</name>
<evidence type="ECO:0000313" key="1">
    <source>
        <dbReference type="EMBL" id="SER76820.1"/>
    </source>
</evidence>
<evidence type="ECO:0000313" key="2">
    <source>
        <dbReference type="Proteomes" id="UP000182841"/>
    </source>
</evidence>
<sequence>MQYSGAGFVTRFKAESDFLSRYPVRQAGGRMILELRVPAADLEDFTRTTSERAR</sequence>
<dbReference type="AlphaFoldDB" id="A0A1H9RVE6"/>
<accession>A0A1H9RVE6</accession>
<proteinExistence type="predicted"/>
<reference evidence="2" key="1">
    <citation type="submission" date="2016-10" db="EMBL/GenBank/DDBJ databases">
        <authorList>
            <person name="Varghese N."/>
            <person name="Submissions S."/>
        </authorList>
    </citation>
    <scope>NUCLEOTIDE SEQUENCE [LARGE SCALE GENOMIC DNA]</scope>
    <source>
        <strain evidence="2">CGMCC 4.6825</strain>
    </source>
</reference>
<organism evidence="1 2">
    <name type="scientific">Streptomyces qinglanensis</name>
    <dbReference type="NCBI Taxonomy" id="943816"/>
    <lineage>
        <taxon>Bacteria</taxon>
        <taxon>Bacillati</taxon>
        <taxon>Actinomycetota</taxon>
        <taxon>Actinomycetes</taxon>
        <taxon>Kitasatosporales</taxon>
        <taxon>Streptomycetaceae</taxon>
        <taxon>Streptomyces</taxon>
    </lineage>
</organism>